<accession>A0A8D8JIZ3</accession>
<dbReference type="EMBL" id="HBUE01176884">
    <property type="protein sequence ID" value="CAG6518259.1"/>
    <property type="molecule type" value="Transcribed_RNA"/>
</dbReference>
<dbReference type="EMBL" id="HBUE01282399">
    <property type="protein sequence ID" value="CAG6569791.1"/>
    <property type="molecule type" value="Transcribed_RNA"/>
</dbReference>
<dbReference type="AlphaFoldDB" id="A0A8D8JIZ3"/>
<organism evidence="1">
    <name type="scientific">Culex pipiens</name>
    <name type="common">House mosquito</name>
    <dbReference type="NCBI Taxonomy" id="7175"/>
    <lineage>
        <taxon>Eukaryota</taxon>
        <taxon>Metazoa</taxon>
        <taxon>Ecdysozoa</taxon>
        <taxon>Arthropoda</taxon>
        <taxon>Hexapoda</taxon>
        <taxon>Insecta</taxon>
        <taxon>Pterygota</taxon>
        <taxon>Neoptera</taxon>
        <taxon>Endopterygota</taxon>
        <taxon>Diptera</taxon>
        <taxon>Nematocera</taxon>
        <taxon>Culicoidea</taxon>
        <taxon>Culicidae</taxon>
        <taxon>Culicinae</taxon>
        <taxon>Culicini</taxon>
        <taxon>Culex</taxon>
        <taxon>Culex</taxon>
    </lineage>
</organism>
<name>A0A8D8JIZ3_CULPI</name>
<proteinExistence type="predicted"/>
<sequence length="108" mass="13102">MVVCVRVYRKTRRSQHYSHSQYQRSKLLVCRCPVVSKMCQATRQRVNQQRTMSSSSKWIGRGWRGRAARRSNKNKQQKRHLYCCRLNVQLAWRFCIDCDSGFSNWWWL</sequence>
<protein>
    <submittedName>
        <fullName evidence="1">(northern house mosquito) hypothetical protein</fullName>
    </submittedName>
</protein>
<reference evidence="1" key="1">
    <citation type="submission" date="2021-05" db="EMBL/GenBank/DDBJ databases">
        <authorList>
            <person name="Alioto T."/>
            <person name="Alioto T."/>
            <person name="Gomez Garrido J."/>
        </authorList>
    </citation>
    <scope>NUCLEOTIDE SEQUENCE</scope>
</reference>
<evidence type="ECO:0000313" key="1">
    <source>
        <dbReference type="EMBL" id="CAG6569791.1"/>
    </source>
</evidence>